<dbReference type="InterPro" id="IPR050738">
    <property type="entry name" value="Sulfatase"/>
</dbReference>
<evidence type="ECO:0000313" key="5">
    <source>
        <dbReference type="Proteomes" id="UP000829517"/>
    </source>
</evidence>
<evidence type="ECO:0000256" key="2">
    <source>
        <dbReference type="ARBA" id="ARBA00022801"/>
    </source>
</evidence>
<proteinExistence type="inferred from homology"/>
<dbReference type="CDD" id="cd16145">
    <property type="entry name" value="ARS_like"/>
    <property type="match status" value="1"/>
</dbReference>
<comment type="caution">
    <text evidence="4">The sequence shown here is derived from an EMBL/GenBank/DDBJ whole genome shotgun (WGS) entry which is preliminary data.</text>
</comment>
<dbReference type="Pfam" id="PF00884">
    <property type="entry name" value="Sulfatase"/>
    <property type="match status" value="1"/>
</dbReference>
<dbReference type="RefSeq" id="WP_236959586.1">
    <property type="nucleotide sequence ID" value="NZ_JAETXX010000008.1"/>
</dbReference>
<gene>
    <name evidence="4" type="ORF">JM658_12365</name>
</gene>
<dbReference type="Gene3D" id="3.40.720.10">
    <property type="entry name" value="Alkaline Phosphatase, subunit A"/>
    <property type="match status" value="1"/>
</dbReference>
<dbReference type="SUPFAM" id="SSF53649">
    <property type="entry name" value="Alkaline phosphatase-like"/>
    <property type="match status" value="1"/>
</dbReference>
<organism evidence="4 5">
    <name type="scientific">Joostella atrarenae</name>
    <dbReference type="NCBI Taxonomy" id="679257"/>
    <lineage>
        <taxon>Bacteria</taxon>
        <taxon>Pseudomonadati</taxon>
        <taxon>Bacteroidota</taxon>
        <taxon>Flavobacteriia</taxon>
        <taxon>Flavobacteriales</taxon>
        <taxon>Flavobacteriaceae</taxon>
        <taxon>Joostella</taxon>
    </lineage>
</organism>
<sequence length="471" mass="52553">MNISYNMVLISCLLSIFFSCKEETANVESVQKNSPNIVFIIADDMGVGDLGCYGQEYIKTPNIDRLASQGIKFTNFYAGSTVCAPSRASLMTGQNTGIGHIRGNGEIPLREEDFVISQLLKEQGYTTAMFGKWGLGVAGTPGSPEKKGWDYFTGHLHHVEAHFQKPDSLWTLKDKKPIKIKTPDGSFGNEIFTDKAVSFIKDQPEDKPFFLYLSFTLPHAELVAPQKYIDMYLDGDGNSVFAPEKAWPAGRHYGEQKYPKAAYAAMVSSIDDYVGKVVKVLKEKGYDENTLVVFTSDNGTHIEGGRTIKDVNFFKSSGAHRGVKRDLYEGGIKEPFIVSWPGTIKENQTSDHVAAFWDLLPTFASLAGSDKKIDTNGISFEDELLGKESQQSHDYLYWEFYEGGGKQAILKDNWKAIRLKVKKDRNAPLELYNLKDDPSESNNIALENPLIVKELDSLMKVSHTPNPVFSF</sequence>
<name>A0ABS9J5A7_9FLAO</name>
<dbReference type="InterPro" id="IPR000917">
    <property type="entry name" value="Sulfatase_N"/>
</dbReference>
<reference evidence="4 5" key="1">
    <citation type="submission" date="2021-01" db="EMBL/GenBank/DDBJ databases">
        <title>Genome sequencing of Joostella atrarenae M1-2 (= KCTC 23194).</title>
        <authorList>
            <person name="Zakaria M.R."/>
            <person name="Lam M.Q."/>
            <person name="Chong C.S."/>
        </authorList>
    </citation>
    <scope>NUCLEOTIDE SEQUENCE [LARGE SCALE GENOMIC DNA]</scope>
    <source>
        <strain evidence="4 5">M1-2</strain>
    </source>
</reference>
<feature type="domain" description="Sulfatase N-terminal" evidence="3">
    <location>
        <begin position="35"/>
        <end position="368"/>
    </location>
</feature>
<evidence type="ECO:0000313" key="4">
    <source>
        <dbReference type="EMBL" id="MCF8715621.1"/>
    </source>
</evidence>
<dbReference type="PANTHER" id="PTHR42693">
    <property type="entry name" value="ARYLSULFATASE FAMILY MEMBER"/>
    <property type="match status" value="1"/>
</dbReference>
<dbReference type="PANTHER" id="PTHR42693:SF53">
    <property type="entry name" value="ENDO-4-O-SULFATASE"/>
    <property type="match status" value="1"/>
</dbReference>
<evidence type="ECO:0000259" key="3">
    <source>
        <dbReference type="Pfam" id="PF00884"/>
    </source>
</evidence>
<keyword evidence="2" id="KW-0378">Hydrolase</keyword>
<evidence type="ECO:0000256" key="1">
    <source>
        <dbReference type="ARBA" id="ARBA00008779"/>
    </source>
</evidence>
<accession>A0ABS9J5A7</accession>
<dbReference type="Gene3D" id="3.30.1120.10">
    <property type="match status" value="1"/>
</dbReference>
<comment type="similarity">
    <text evidence="1">Belongs to the sulfatase family.</text>
</comment>
<keyword evidence="5" id="KW-1185">Reference proteome</keyword>
<dbReference type="Proteomes" id="UP000829517">
    <property type="component" value="Unassembled WGS sequence"/>
</dbReference>
<dbReference type="InterPro" id="IPR017850">
    <property type="entry name" value="Alkaline_phosphatase_core_sf"/>
</dbReference>
<protein>
    <submittedName>
        <fullName evidence="4">Arylsulfatase</fullName>
    </submittedName>
</protein>
<dbReference type="EMBL" id="JAETXX010000008">
    <property type="protein sequence ID" value="MCF8715621.1"/>
    <property type="molecule type" value="Genomic_DNA"/>
</dbReference>